<dbReference type="PANTHER" id="PTHR10353">
    <property type="entry name" value="GLYCOSYL HYDROLASE"/>
    <property type="match status" value="1"/>
</dbReference>
<comment type="similarity">
    <text evidence="1 4">Belongs to the glycosyl hydrolase 1 family.</text>
</comment>
<protein>
    <submittedName>
        <fullName evidence="5">Glycosyl hydrolase, family 1</fullName>
    </submittedName>
</protein>
<proteinExistence type="inferred from homology"/>
<gene>
    <name evidence="5" type="ORF">GCWU000342_01061</name>
</gene>
<accession>C4GAW0</accession>
<dbReference type="SUPFAM" id="SSF51445">
    <property type="entry name" value="(Trans)glycosidases"/>
    <property type="match status" value="1"/>
</dbReference>
<evidence type="ECO:0000256" key="1">
    <source>
        <dbReference type="ARBA" id="ARBA00010838"/>
    </source>
</evidence>
<sequence>MVHGNERIAAQEFDCFESGEKEEQMARFSEKFLLGAATAAHQVEGNNIHSDYWIQEHLKHSQFSEPSGAAVDHYNRYQEDILLLKEAGLNAYRFSIEWARIEPEEGSFDQEELGHYIEMVDFCLAQGVEPVVTLHHFSSPAWLIRRGGWEDEKTVGCFERYVRYVLPALAGKVRYICTINEANMRIQLEALMKDMMQRMQHAAMTNKEKAESMQKKAGDVQVGINMQSDMMAAAMDSAAAFGFQDPRKLATFVSPGSTAGDLIVMKAHLAAKKVIRELAPEIKVGLTLSLHDLQAYPGGEAYAETEWADEFLHYLPFIEEDDFLGCQCYTRKCFDESGSVDARDAVSFTQMGYENYPKAIGNVLARVAEKFHGDLIVTENGIATEDDAVRRVYIDRATESVAACIARGLPVKGYFYWSLLDNFEWQRGFAMTFGLIAVDRENGFARHPKESLAYLGSLRS</sequence>
<dbReference type="InterPro" id="IPR017853">
    <property type="entry name" value="GH"/>
</dbReference>
<evidence type="ECO:0000256" key="2">
    <source>
        <dbReference type="ARBA" id="ARBA00022801"/>
    </source>
</evidence>
<dbReference type="HOGENOM" id="CLU_001859_1_3_9"/>
<dbReference type="GO" id="GO:0005975">
    <property type="term" value="P:carbohydrate metabolic process"/>
    <property type="evidence" value="ECO:0007669"/>
    <property type="project" value="InterPro"/>
</dbReference>
<evidence type="ECO:0000313" key="6">
    <source>
        <dbReference type="Proteomes" id="UP000003494"/>
    </source>
</evidence>
<dbReference type="Pfam" id="PF00232">
    <property type="entry name" value="Glyco_hydro_1"/>
    <property type="match status" value="2"/>
</dbReference>
<dbReference type="PRINTS" id="PR00131">
    <property type="entry name" value="GLHYDRLASE1"/>
</dbReference>
<reference evidence="5" key="1">
    <citation type="submission" date="2009-04" db="EMBL/GenBank/DDBJ databases">
        <authorList>
            <person name="Weinstock G."/>
            <person name="Sodergren E."/>
            <person name="Clifton S."/>
            <person name="Fulton L."/>
            <person name="Fulton B."/>
            <person name="Courtney L."/>
            <person name="Fronick C."/>
            <person name="Harrison M."/>
            <person name="Strong C."/>
            <person name="Farmer C."/>
            <person name="Delahaunty K."/>
            <person name="Markovic C."/>
            <person name="Hall O."/>
            <person name="Minx P."/>
            <person name="Tomlinson C."/>
            <person name="Mitreva M."/>
            <person name="Nelson J."/>
            <person name="Hou S."/>
            <person name="Wollam A."/>
            <person name="Pepin K.H."/>
            <person name="Johnson M."/>
            <person name="Bhonagiri V."/>
            <person name="Nash W.E."/>
            <person name="Warren W."/>
            <person name="Chinwalla A."/>
            <person name="Mardis E.R."/>
            <person name="Wilson R.K."/>
        </authorList>
    </citation>
    <scope>NUCLEOTIDE SEQUENCE [LARGE SCALE GENOMIC DNA]</scope>
    <source>
        <strain evidence="5">DSM 14600</strain>
    </source>
</reference>
<dbReference type="GO" id="GO:0008422">
    <property type="term" value="F:beta-glucosidase activity"/>
    <property type="evidence" value="ECO:0007669"/>
    <property type="project" value="TreeGrafter"/>
</dbReference>
<comment type="caution">
    <text evidence="5">The sequence shown here is derived from an EMBL/GenBank/DDBJ whole genome shotgun (WGS) entry which is preliminary data.</text>
</comment>
<organism evidence="5 6">
    <name type="scientific">Shuttleworthella satelles DSM 14600</name>
    <dbReference type="NCBI Taxonomy" id="626523"/>
    <lineage>
        <taxon>Bacteria</taxon>
        <taxon>Bacillati</taxon>
        <taxon>Bacillota</taxon>
        <taxon>Clostridia</taxon>
        <taxon>Lachnospirales</taxon>
        <taxon>Lachnospiraceae</taxon>
        <taxon>Shuttleworthella</taxon>
    </lineage>
</organism>
<dbReference type="InterPro" id="IPR001360">
    <property type="entry name" value="Glyco_hydro_1"/>
</dbReference>
<name>C4GAW0_9FIRM</name>
<dbReference type="PANTHER" id="PTHR10353:SF36">
    <property type="entry name" value="LP05116P"/>
    <property type="match status" value="1"/>
</dbReference>
<keyword evidence="3" id="KW-0326">Glycosidase</keyword>
<evidence type="ECO:0000313" key="5">
    <source>
        <dbReference type="EMBL" id="EEP28253.1"/>
    </source>
</evidence>
<dbReference type="Proteomes" id="UP000003494">
    <property type="component" value="Unassembled WGS sequence"/>
</dbReference>
<evidence type="ECO:0000256" key="4">
    <source>
        <dbReference type="RuleBase" id="RU003690"/>
    </source>
</evidence>
<dbReference type="EMBL" id="ACIP02000002">
    <property type="protein sequence ID" value="EEP28253.1"/>
    <property type="molecule type" value="Genomic_DNA"/>
</dbReference>
<keyword evidence="6" id="KW-1185">Reference proteome</keyword>
<dbReference type="AlphaFoldDB" id="C4GAW0"/>
<keyword evidence="2 5" id="KW-0378">Hydrolase</keyword>
<dbReference type="eggNOG" id="COG2723">
    <property type="taxonomic scope" value="Bacteria"/>
</dbReference>
<dbReference type="Gene3D" id="3.20.20.80">
    <property type="entry name" value="Glycosidases"/>
    <property type="match status" value="1"/>
</dbReference>
<evidence type="ECO:0000256" key="3">
    <source>
        <dbReference type="ARBA" id="ARBA00023295"/>
    </source>
</evidence>
<dbReference type="STRING" id="626523.GCWU000342_01061"/>